<protein>
    <recommendedName>
        <fullName evidence="6">Tetratricopeptide repeat protein</fullName>
    </recommendedName>
</protein>
<dbReference type="Proteomes" id="UP000034875">
    <property type="component" value="Unassembled WGS sequence"/>
</dbReference>
<evidence type="ECO:0000256" key="3">
    <source>
        <dbReference type="PROSITE-ProRule" id="PRU00339"/>
    </source>
</evidence>
<comment type="caution">
    <text evidence="4">The sequence shown here is derived from an EMBL/GenBank/DDBJ whole genome shotgun (WGS) entry which is preliminary data.</text>
</comment>
<reference evidence="4 5" key="1">
    <citation type="journal article" date="2015" name="Nature">
        <title>rRNA introns, odd ribosomes, and small enigmatic genomes across a large radiation of phyla.</title>
        <authorList>
            <person name="Brown C.T."/>
            <person name="Hug L.A."/>
            <person name="Thomas B.C."/>
            <person name="Sharon I."/>
            <person name="Castelle C.J."/>
            <person name="Singh A."/>
            <person name="Wilkins M.J."/>
            <person name="Williams K.H."/>
            <person name="Banfield J.F."/>
        </authorList>
    </citation>
    <scope>NUCLEOTIDE SEQUENCE [LARGE SCALE GENOMIC DNA]</scope>
</reference>
<dbReference type="Pfam" id="PF07719">
    <property type="entry name" value="TPR_2"/>
    <property type="match status" value="1"/>
</dbReference>
<dbReference type="Gene3D" id="1.25.40.10">
    <property type="entry name" value="Tetratricopeptide repeat domain"/>
    <property type="match status" value="1"/>
</dbReference>
<organism evidence="4 5">
    <name type="scientific">candidate division CPR1 bacterium GW2011_GWA2_42_17</name>
    <dbReference type="NCBI Taxonomy" id="1618341"/>
    <lineage>
        <taxon>Bacteria</taxon>
        <taxon>candidate division CPR1</taxon>
    </lineage>
</organism>
<dbReference type="PATRIC" id="fig|1618341.3.peg.686"/>
<dbReference type="InterPro" id="IPR019734">
    <property type="entry name" value="TPR_rpt"/>
</dbReference>
<dbReference type="InterPro" id="IPR013105">
    <property type="entry name" value="TPR_2"/>
</dbReference>
<dbReference type="InterPro" id="IPR011990">
    <property type="entry name" value="TPR-like_helical_dom_sf"/>
</dbReference>
<gene>
    <name evidence="4" type="ORF">UV05_C0052G0002</name>
</gene>
<feature type="repeat" description="TPR" evidence="3">
    <location>
        <begin position="101"/>
        <end position="134"/>
    </location>
</feature>
<dbReference type="EMBL" id="LCCZ01000052">
    <property type="protein sequence ID" value="KKS41644.1"/>
    <property type="molecule type" value="Genomic_DNA"/>
</dbReference>
<keyword evidence="1" id="KW-0677">Repeat</keyword>
<name>A0A0G0YYN2_9BACT</name>
<sequence>MKNIYFQPTKENVNDLYYDAMELLDGNRSDIKKAEKLLNRALEIDAHNAQTHIGFVHVYGSMKNKNKAEEHIQKAYDETLRKFSAWPRRMEWGDMDNRAYMRAIQYRADLHADEGEKEKAIELYRLLLKLNPNDNQGVRYTISEILERTQNMKIKNLLALNKIEGPKVLAGKKVEGEFFFNNNGSEILKFDIWE</sequence>
<dbReference type="SUPFAM" id="SSF81901">
    <property type="entry name" value="HCP-like"/>
    <property type="match status" value="1"/>
</dbReference>
<proteinExistence type="predicted"/>
<dbReference type="PROSITE" id="PS50005">
    <property type="entry name" value="TPR"/>
    <property type="match status" value="1"/>
</dbReference>
<evidence type="ECO:0000256" key="2">
    <source>
        <dbReference type="ARBA" id="ARBA00022803"/>
    </source>
</evidence>
<evidence type="ECO:0000313" key="5">
    <source>
        <dbReference type="Proteomes" id="UP000034875"/>
    </source>
</evidence>
<accession>A0A0G0YYN2</accession>
<dbReference type="AlphaFoldDB" id="A0A0G0YYN2"/>
<keyword evidence="2 3" id="KW-0802">TPR repeat</keyword>
<evidence type="ECO:0000313" key="4">
    <source>
        <dbReference type="EMBL" id="KKS41644.1"/>
    </source>
</evidence>
<evidence type="ECO:0008006" key="6">
    <source>
        <dbReference type="Google" id="ProtNLM"/>
    </source>
</evidence>
<evidence type="ECO:0000256" key="1">
    <source>
        <dbReference type="ARBA" id="ARBA00022737"/>
    </source>
</evidence>